<evidence type="ECO:0000313" key="3">
    <source>
        <dbReference type="Proteomes" id="UP001260959"/>
    </source>
</evidence>
<keyword evidence="3" id="KW-1185">Reference proteome</keyword>
<keyword evidence="1" id="KW-0472">Membrane</keyword>
<keyword evidence="1" id="KW-1133">Transmembrane helix</keyword>
<feature type="transmembrane region" description="Helical" evidence="1">
    <location>
        <begin position="206"/>
        <end position="229"/>
    </location>
</feature>
<evidence type="ECO:0000313" key="2">
    <source>
        <dbReference type="EMBL" id="MDR4953791.1"/>
    </source>
</evidence>
<sequence length="234" mass="26697">MNTESPFQRIESTTNKLMTIVLNVLFFVIFIPFTLLFVLGPIYGIYKRGFEAMLYPALISWGLSLLILIPVIRHYMIKREKLAHTIVVDETGLLFYNSRNEIADQLLYTDLRPSTQDFDIYTFNPVGSGIAPLLEVTILSDKKSETTRRIDMNLPLKVVKNKSILYAHFLHGIVTFRPDLTIDPFVFRNYSIDTETWKVNSKGISLGGWLLMLAALIITALICGLVFLLTETKN</sequence>
<accession>A0ABU1E861</accession>
<dbReference type="RefSeq" id="WP_309522722.1">
    <property type="nucleotide sequence ID" value="NZ_JAVIXS010000015.1"/>
</dbReference>
<comment type="caution">
    <text evidence="2">The sequence shown here is derived from an EMBL/GenBank/DDBJ whole genome shotgun (WGS) entry which is preliminary data.</text>
</comment>
<feature type="transmembrane region" description="Helical" evidence="1">
    <location>
        <begin position="20"/>
        <end position="46"/>
    </location>
</feature>
<protein>
    <submittedName>
        <fullName evidence="2">Uncharacterized protein</fullName>
    </submittedName>
</protein>
<reference evidence="2 3" key="1">
    <citation type="submission" date="2023-08" db="EMBL/GenBank/DDBJ databases">
        <authorList>
            <person name="Maltman C."/>
        </authorList>
    </citation>
    <scope>NUCLEOTIDE SEQUENCE [LARGE SCALE GENOMIC DNA]</scope>
    <source>
        <strain evidence="2 3">ES2</strain>
    </source>
</reference>
<organism evidence="2 3">
    <name type="scientific">Chryseobacterium metallicongregator</name>
    <dbReference type="NCBI Taxonomy" id="3073042"/>
    <lineage>
        <taxon>Bacteria</taxon>
        <taxon>Pseudomonadati</taxon>
        <taxon>Bacteroidota</taxon>
        <taxon>Flavobacteriia</taxon>
        <taxon>Flavobacteriales</taxon>
        <taxon>Weeksellaceae</taxon>
        <taxon>Chryseobacterium group</taxon>
        <taxon>Chryseobacterium</taxon>
    </lineage>
</organism>
<gene>
    <name evidence="2" type="ORF">REB14_16550</name>
</gene>
<evidence type="ECO:0000256" key="1">
    <source>
        <dbReference type="SAM" id="Phobius"/>
    </source>
</evidence>
<feature type="transmembrane region" description="Helical" evidence="1">
    <location>
        <begin position="52"/>
        <end position="72"/>
    </location>
</feature>
<dbReference type="Proteomes" id="UP001260959">
    <property type="component" value="Unassembled WGS sequence"/>
</dbReference>
<dbReference type="EMBL" id="JAVIXS010000015">
    <property type="protein sequence ID" value="MDR4953791.1"/>
    <property type="molecule type" value="Genomic_DNA"/>
</dbReference>
<keyword evidence="1" id="KW-0812">Transmembrane</keyword>
<name>A0ABU1E861_9FLAO</name>
<proteinExistence type="predicted"/>